<sequence>MRMSQYYSLWKQYYLPRNRLPCAYLDIVLSGSSIIYQGIACHTHVLKLSSVEAVLFTKESLAMRMSQYYSLWKQYYSPRNRLPCACLDIALSGSIIIYQGIACHAHVSILVSLEAVLFTKESLAMRMSRHCSLWKQYYLPRNRLPYACFNIIPSGSSIIYQGIACHAHVSILFPLEAVLFTKELLAMRMSRYLSLWKQYYLPRNRLPCACLNIVPSGSSIIYQGIACHAHVSILFPLEAVMFTKE</sequence>
<accession>A0AAE0SAR4</accession>
<dbReference type="AlphaFoldDB" id="A0AAE0SAR4"/>
<gene>
    <name evidence="1" type="ORF">CHS0354_005621</name>
</gene>
<evidence type="ECO:0000313" key="1">
    <source>
        <dbReference type="EMBL" id="KAK3588357.1"/>
    </source>
</evidence>
<comment type="caution">
    <text evidence="1">The sequence shown here is derived from an EMBL/GenBank/DDBJ whole genome shotgun (WGS) entry which is preliminary data.</text>
</comment>
<reference evidence="1" key="1">
    <citation type="journal article" date="2021" name="Genome Biol. Evol.">
        <title>A High-Quality Reference Genome for a Parasitic Bivalve with Doubly Uniparental Inheritance (Bivalvia: Unionida).</title>
        <authorList>
            <person name="Smith C.H."/>
        </authorList>
    </citation>
    <scope>NUCLEOTIDE SEQUENCE</scope>
    <source>
        <strain evidence="1">CHS0354</strain>
    </source>
</reference>
<dbReference type="EMBL" id="JAEAOA010000396">
    <property type="protein sequence ID" value="KAK3588357.1"/>
    <property type="molecule type" value="Genomic_DNA"/>
</dbReference>
<dbReference type="Proteomes" id="UP001195483">
    <property type="component" value="Unassembled WGS sequence"/>
</dbReference>
<name>A0AAE0SAR4_9BIVA</name>
<protein>
    <submittedName>
        <fullName evidence="1">Uncharacterized protein</fullName>
    </submittedName>
</protein>
<reference evidence="1" key="3">
    <citation type="submission" date="2023-05" db="EMBL/GenBank/DDBJ databases">
        <authorList>
            <person name="Smith C.H."/>
        </authorList>
    </citation>
    <scope>NUCLEOTIDE SEQUENCE</scope>
    <source>
        <strain evidence="1">CHS0354</strain>
        <tissue evidence="1">Mantle</tissue>
    </source>
</reference>
<evidence type="ECO:0000313" key="2">
    <source>
        <dbReference type="Proteomes" id="UP001195483"/>
    </source>
</evidence>
<reference evidence="1" key="2">
    <citation type="journal article" date="2021" name="Genome Biol. Evol.">
        <title>Developing a high-quality reference genome for a parasitic bivalve with doubly uniparental inheritance (Bivalvia: Unionida).</title>
        <authorList>
            <person name="Smith C.H."/>
        </authorList>
    </citation>
    <scope>NUCLEOTIDE SEQUENCE</scope>
    <source>
        <strain evidence="1">CHS0354</strain>
        <tissue evidence="1">Mantle</tissue>
    </source>
</reference>
<organism evidence="1 2">
    <name type="scientific">Potamilus streckersoni</name>
    <dbReference type="NCBI Taxonomy" id="2493646"/>
    <lineage>
        <taxon>Eukaryota</taxon>
        <taxon>Metazoa</taxon>
        <taxon>Spiralia</taxon>
        <taxon>Lophotrochozoa</taxon>
        <taxon>Mollusca</taxon>
        <taxon>Bivalvia</taxon>
        <taxon>Autobranchia</taxon>
        <taxon>Heteroconchia</taxon>
        <taxon>Palaeoheterodonta</taxon>
        <taxon>Unionida</taxon>
        <taxon>Unionoidea</taxon>
        <taxon>Unionidae</taxon>
        <taxon>Ambleminae</taxon>
        <taxon>Lampsilini</taxon>
        <taxon>Potamilus</taxon>
    </lineage>
</organism>
<keyword evidence="2" id="KW-1185">Reference proteome</keyword>
<proteinExistence type="predicted"/>